<dbReference type="PANTHER" id="PTHR42823:SF3">
    <property type="entry name" value="ATP SYNTHASE SUBUNIT A, CHLOROPLASTIC"/>
    <property type="match status" value="1"/>
</dbReference>
<dbReference type="GO" id="GO:0042777">
    <property type="term" value="P:proton motive force-driven plasma membrane ATP synthesis"/>
    <property type="evidence" value="ECO:0007669"/>
    <property type="project" value="TreeGrafter"/>
</dbReference>
<evidence type="ECO:0000256" key="7">
    <source>
        <dbReference type="ARBA" id="ARBA00022989"/>
    </source>
</evidence>
<evidence type="ECO:0000256" key="9">
    <source>
        <dbReference type="ARBA" id="ARBA00023136"/>
    </source>
</evidence>
<reference evidence="13 14" key="1">
    <citation type="submission" date="2016-01" db="EMBL/GenBank/DDBJ databases">
        <title>High potential of lignocellulose degradation of a new Verrucomicrobia species.</title>
        <authorList>
            <person name="Wang Y."/>
            <person name="Shi Y."/>
            <person name="Qiu Z."/>
            <person name="Liu S."/>
            <person name="Yang H."/>
        </authorList>
    </citation>
    <scope>NUCLEOTIDE SEQUENCE [LARGE SCALE GENOMIC DNA]</scope>
    <source>
        <strain evidence="13 14">TSB47</strain>
    </source>
</reference>
<keyword evidence="12" id="KW-0732">Signal</keyword>
<evidence type="ECO:0000313" key="13">
    <source>
        <dbReference type="EMBL" id="OAM86991.1"/>
    </source>
</evidence>
<evidence type="ECO:0000256" key="1">
    <source>
        <dbReference type="ARBA" id="ARBA00004141"/>
    </source>
</evidence>
<keyword evidence="4 11" id="KW-0138">CF(0)</keyword>
<dbReference type="Gene3D" id="1.20.120.220">
    <property type="entry name" value="ATP synthase, F0 complex, subunit A"/>
    <property type="match status" value="1"/>
</dbReference>
<dbReference type="InterPro" id="IPR000568">
    <property type="entry name" value="ATP_synth_F0_asu"/>
</dbReference>
<proteinExistence type="inferred from homology"/>
<protein>
    <recommendedName>
        <fullName evidence="11">ATP synthase subunit a</fullName>
    </recommendedName>
    <alternativeName>
        <fullName evidence="11">ATP synthase F0 sector subunit a</fullName>
    </alternativeName>
    <alternativeName>
        <fullName evidence="11">F-ATPase subunit 6</fullName>
    </alternativeName>
</protein>
<keyword evidence="11" id="KW-1003">Cell membrane</keyword>
<comment type="subcellular location">
    <subcellularLocation>
        <location evidence="11">Cell membrane</location>
        <topology evidence="11">Multi-pass membrane protein</topology>
    </subcellularLocation>
    <subcellularLocation>
        <location evidence="1">Membrane</location>
        <topology evidence="1">Multi-pass membrane protein</topology>
    </subcellularLocation>
</comment>
<evidence type="ECO:0000313" key="14">
    <source>
        <dbReference type="Proteomes" id="UP000078486"/>
    </source>
</evidence>
<dbReference type="GO" id="GO:0045259">
    <property type="term" value="C:proton-transporting ATP synthase complex"/>
    <property type="evidence" value="ECO:0007669"/>
    <property type="project" value="UniProtKB-KW"/>
</dbReference>
<feature type="signal peptide" evidence="12">
    <location>
        <begin position="1"/>
        <end position="23"/>
    </location>
</feature>
<keyword evidence="7 11" id="KW-1133">Transmembrane helix</keyword>
<dbReference type="HAMAP" id="MF_01393">
    <property type="entry name" value="ATP_synth_a_bact"/>
    <property type="match status" value="1"/>
</dbReference>
<evidence type="ECO:0000256" key="3">
    <source>
        <dbReference type="ARBA" id="ARBA00022448"/>
    </source>
</evidence>
<keyword evidence="9 11" id="KW-0472">Membrane</keyword>
<keyword evidence="6 11" id="KW-0375">Hydrogen ion transport</keyword>
<comment type="function">
    <text evidence="11">Key component of the proton channel; it plays a direct role in the translocation of protons across the membrane.</text>
</comment>
<keyword evidence="8 11" id="KW-0406">Ion transport</keyword>
<feature type="transmembrane region" description="Helical" evidence="11">
    <location>
        <begin position="195"/>
        <end position="218"/>
    </location>
</feature>
<feature type="transmembrane region" description="Helical" evidence="11">
    <location>
        <begin position="155"/>
        <end position="174"/>
    </location>
</feature>
<dbReference type="InterPro" id="IPR023011">
    <property type="entry name" value="ATP_synth_F0_asu_AS"/>
</dbReference>
<keyword evidence="5 11" id="KW-0812">Transmembrane</keyword>
<accession>A0A178IBK8</accession>
<dbReference type="EMBL" id="LRRQ01000190">
    <property type="protein sequence ID" value="OAM86991.1"/>
    <property type="molecule type" value="Genomic_DNA"/>
</dbReference>
<sequence>MTRGKKLTLLPIGFLGASVSVIAASEEGAHSGIATAAETLFHIGPLPVTNSMVTSWVIALALIALIRLAIRRPKLVPTRAQALVESVVQGILDLISPITGKHVAKHAFPLLIALFCFILIQNWSGLLPGVGSLFISEHGEWKEIIRPGNADMNSTIALAIVAMAAWAWFVLRYAGLKYFVSHTFGNKADRREIPLPIYLLLTVIFLGVGVVELISMVFRPVSLSFRLFGNVFGGENLMHSMFGIFKWGLPIPFYFLEILIGVVQALVFTLLVAVYIGLVCNHEEDEHAPGAASH</sequence>
<dbReference type="InterPro" id="IPR045082">
    <property type="entry name" value="ATP_syn_F0_a_bact/chloroplast"/>
</dbReference>
<dbReference type="Proteomes" id="UP000078486">
    <property type="component" value="Unassembled WGS sequence"/>
</dbReference>
<evidence type="ECO:0000256" key="6">
    <source>
        <dbReference type="ARBA" id="ARBA00022781"/>
    </source>
</evidence>
<dbReference type="PRINTS" id="PR00123">
    <property type="entry name" value="ATPASEA"/>
</dbReference>
<evidence type="ECO:0000256" key="5">
    <source>
        <dbReference type="ARBA" id="ARBA00022692"/>
    </source>
</evidence>
<evidence type="ECO:0000256" key="10">
    <source>
        <dbReference type="ARBA" id="ARBA00023310"/>
    </source>
</evidence>
<dbReference type="SUPFAM" id="SSF81336">
    <property type="entry name" value="F1F0 ATP synthase subunit A"/>
    <property type="match status" value="1"/>
</dbReference>
<keyword evidence="3 11" id="KW-0813">Transport</keyword>
<evidence type="ECO:0000256" key="2">
    <source>
        <dbReference type="ARBA" id="ARBA00006810"/>
    </source>
</evidence>
<feature type="transmembrane region" description="Helical" evidence="11">
    <location>
        <begin position="110"/>
        <end position="135"/>
    </location>
</feature>
<dbReference type="InterPro" id="IPR035908">
    <property type="entry name" value="F0_ATP_A_sf"/>
</dbReference>
<dbReference type="AlphaFoldDB" id="A0A178IBK8"/>
<feature type="transmembrane region" description="Helical" evidence="11">
    <location>
        <begin position="251"/>
        <end position="278"/>
    </location>
</feature>
<name>A0A178IBK8_9BACT</name>
<keyword evidence="10 11" id="KW-0066">ATP synthesis</keyword>
<feature type="chain" id="PRO_5008088568" description="ATP synthase subunit a" evidence="12">
    <location>
        <begin position="24"/>
        <end position="294"/>
    </location>
</feature>
<dbReference type="STRING" id="1184151.AW736_25780"/>
<evidence type="ECO:0000256" key="12">
    <source>
        <dbReference type="SAM" id="SignalP"/>
    </source>
</evidence>
<evidence type="ECO:0000256" key="8">
    <source>
        <dbReference type="ARBA" id="ARBA00023065"/>
    </source>
</evidence>
<keyword evidence="14" id="KW-1185">Reference proteome</keyword>
<dbReference type="GO" id="GO:0046933">
    <property type="term" value="F:proton-transporting ATP synthase activity, rotational mechanism"/>
    <property type="evidence" value="ECO:0007669"/>
    <property type="project" value="UniProtKB-UniRule"/>
</dbReference>
<dbReference type="Pfam" id="PF00119">
    <property type="entry name" value="ATP-synt_A"/>
    <property type="match status" value="1"/>
</dbReference>
<organism evidence="13 14">
    <name type="scientific">Termitidicoccus mucosus</name>
    <dbReference type="NCBI Taxonomy" id="1184151"/>
    <lineage>
        <taxon>Bacteria</taxon>
        <taxon>Pseudomonadati</taxon>
        <taxon>Verrucomicrobiota</taxon>
        <taxon>Opitutia</taxon>
        <taxon>Opitutales</taxon>
        <taxon>Opitutaceae</taxon>
        <taxon>Termitidicoccus</taxon>
    </lineage>
</organism>
<comment type="caution">
    <text evidence="13">The sequence shown here is derived from an EMBL/GenBank/DDBJ whole genome shotgun (WGS) entry which is preliminary data.</text>
</comment>
<dbReference type="PROSITE" id="PS00449">
    <property type="entry name" value="ATPASE_A"/>
    <property type="match status" value="1"/>
</dbReference>
<dbReference type="GO" id="GO:0005886">
    <property type="term" value="C:plasma membrane"/>
    <property type="evidence" value="ECO:0007669"/>
    <property type="project" value="UniProtKB-SubCell"/>
</dbReference>
<evidence type="ECO:0000256" key="4">
    <source>
        <dbReference type="ARBA" id="ARBA00022547"/>
    </source>
</evidence>
<dbReference type="OrthoDB" id="9789241at2"/>
<comment type="similarity">
    <text evidence="2 11">Belongs to the ATPase A chain family.</text>
</comment>
<dbReference type="PANTHER" id="PTHR42823">
    <property type="entry name" value="ATP SYNTHASE SUBUNIT A, CHLOROPLASTIC"/>
    <property type="match status" value="1"/>
</dbReference>
<gene>
    <name evidence="11" type="primary">atpB</name>
    <name evidence="13" type="ORF">AW736_25780</name>
</gene>
<feature type="transmembrane region" description="Helical" evidence="11">
    <location>
        <begin position="52"/>
        <end position="70"/>
    </location>
</feature>
<evidence type="ECO:0000256" key="11">
    <source>
        <dbReference type="HAMAP-Rule" id="MF_01393"/>
    </source>
</evidence>
<dbReference type="CDD" id="cd00310">
    <property type="entry name" value="ATP-synt_Fo_a_6"/>
    <property type="match status" value="1"/>
</dbReference>